<gene>
    <name evidence="1" type="ORF">CPE01_00420</name>
</gene>
<name>A0A510UP36_9CELL</name>
<sequence length="111" mass="11915">MLPVVIAILVALAVAAVVLLVASTSDADERRDDESPWQAFRRGLRARRHPAPDQLAAAEAAEAEPVDLSLAEFLRATAEQGEGYLHVDDLSAGLARARDKAARAIPLRRHG</sequence>
<comment type="caution">
    <text evidence="1">The sequence shown here is derived from an EMBL/GenBank/DDBJ whole genome shotgun (WGS) entry which is preliminary data.</text>
</comment>
<keyword evidence="2" id="KW-1185">Reference proteome</keyword>
<organism evidence="1 2">
    <name type="scientific">Cellulomonas persica</name>
    <dbReference type="NCBI Taxonomy" id="76861"/>
    <lineage>
        <taxon>Bacteria</taxon>
        <taxon>Bacillati</taxon>
        <taxon>Actinomycetota</taxon>
        <taxon>Actinomycetes</taxon>
        <taxon>Micrococcales</taxon>
        <taxon>Cellulomonadaceae</taxon>
        <taxon>Cellulomonas</taxon>
    </lineage>
</organism>
<dbReference type="RefSeq" id="WP_246783636.1">
    <property type="nucleotide sequence ID" value="NZ_BJUA01000001.1"/>
</dbReference>
<proteinExistence type="predicted"/>
<dbReference type="AlphaFoldDB" id="A0A510UP36"/>
<protein>
    <submittedName>
        <fullName evidence="1">Uncharacterized protein</fullName>
    </submittedName>
</protein>
<reference evidence="1 2" key="1">
    <citation type="submission" date="2019-07" db="EMBL/GenBank/DDBJ databases">
        <title>Whole genome shotgun sequence of Cellulomonas persica NBRC 101101.</title>
        <authorList>
            <person name="Hosoyama A."/>
            <person name="Uohara A."/>
            <person name="Ohji S."/>
            <person name="Ichikawa N."/>
        </authorList>
    </citation>
    <scope>NUCLEOTIDE SEQUENCE [LARGE SCALE GENOMIC DNA]</scope>
    <source>
        <strain evidence="1 2">NBRC 101101</strain>
    </source>
</reference>
<evidence type="ECO:0000313" key="1">
    <source>
        <dbReference type="EMBL" id="GEK16309.1"/>
    </source>
</evidence>
<dbReference type="Proteomes" id="UP000321386">
    <property type="component" value="Unassembled WGS sequence"/>
</dbReference>
<evidence type="ECO:0000313" key="2">
    <source>
        <dbReference type="Proteomes" id="UP000321386"/>
    </source>
</evidence>
<dbReference type="EMBL" id="BJUA01000001">
    <property type="protein sequence ID" value="GEK16309.1"/>
    <property type="molecule type" value="Genomic_DNA"/>
</dbReference>
<accession>A0A510UP36</accession>